<name>A0AB74DUJ6_STRSA</name>
<evidence type="ECO:0008006" key="3">
    <source>
        <dbReference type="Google" id="ProtNLM"/>
    </source>
</evidence>
<comment type="caution">
    <text evidence="1">The sequence shown here is derived from an EMBL/GenBank/DDBJ whole genome shotgun (WGS) entry which is preliminary data.</text>
</comment>
<reference evidence="1 2" key="1">
    <citation type="submission" date="2018-11" db="EMBL/GenBank/DDBJ databases">
        <title>Species Designations Belie Phenotypic and Genotypic Heterogeneity in Oral Streptococci.</title>
        <authorList>
            <person name="Velsko I."/>
        </authorList>
    </citation>
    <scope>NUCLEOTIDE SEQUENCE [LARGE SCALE GENOMIC DNA]</scope>
    <source>
        <strain evidence="1 2">BCC37</strain>
    </source>
</reference>
<evidence type="ECO:0000313" key="2">
    <source>
        <dbReference type="Proteomes" id="UP000280406"/>
    </source>
</evidence>
<protein>
    <recommendedName>
        <fullName evidence="3">DUF3642 domain-containing protein</fullName>
    </recommendedName>
</protein>
<sequence>MAVTHQDIQYLQKNTKDFSTDSSQKKIVNTDTGQTFQIID</sequence>
<proteinExistence type="predicted"/>
<dbReference type="Proteomes" id="UP000280406">
    <property type="component" value="Unassembled WGS sequence"/>
</dbReference>
<dbReference type="AlphaFoldDB" id="A0AB74DUJ6"/>
<organism evidence="1 2">
    <name type="scientific">Streptococcus sanguinis</name>
    <dbReference type="NCBI Taxonomy" id="1305"/>
    <lineage>
        <taxon>Bacteria</taxon>
        <taxon>Bacillati</taxon>
        <taxon>Bacillota</taxon>
        <taxon>Bacilli</taxon>
        <taxon>Lactobacillales</taxon>
        <taxon>Streptococcaceae</taxon>
        <taxon>Streptococcus</taxon>
    </lineage>
</organism>
<accession>A0AB74DUJ6</accession>
<evidence type="ECO:0000313" key="1">
    <source>
        <dbReference type="EMBL" id="RSI54275.1"/>
    </source>
</evidence>
<gene>
    <name evidence="1" type="ORF">D8869_01830</name>
</gene>
<dbReference type="RefSeq" id="WP_260468162.1">
    <property type="nucleotide sequence ID" value="NZ_CP076615.1"/>
</dbReference>
<dbReference type="EMBL" id="RJND01000001">
    <property type="protein sequence ID" value="RSI54275.1"/>
    <property type="molecule type" value="Genomic_DNA"/>
</dbReference>